<feature type="non-terminal residue" evidence="1">
    <location>
        <position position="44"/>
    </location>
</feature>
<dbReference type="EMBL" id="CAJVQC010062537">
    <property type="protein sequence ID" value="CAG8802753.1"/>
    <property type="molecule type" value="Genomic_DNA"/>
</dbReference>
<reference evidence="1" key="1">
    <citation type="submission" date="2021-06" db="EMBL/GenBank/DDBJ databases">
        <authorList>
            <person name="Kallberg Y."/>
            <person name="Tangrot J."/>
            <person name="Rosling A."/>
        </authorList>
    </citation>
    <scope>NUCLEOTIDE SEQUENCE</scope>
    <source>
        <strain evidence="1">MA461A</strain>
    </source>
</reference>
<proteinExistence type="predicted"/>
<comment type="caution">
    <text evidence="1">The sequence shown here is derived from an EMBL/GenBank/DDBJ whole genome shotgun (WGS) entry which is preliminary data.</text>
</comment>
<evidence type="ECO:0000313" key="2">
    <source>
        <dbReference type="Proteomes" id="UP000789920"/>
    </source>
</evidence>
<organism evidence="1 2">
    <name type="scientific">Racocetra persica</name>
    <dbReference type="NCBI Taxonomy" id="160502"/>
    <lineage>
        <taxon>Eukaryota</taxon>
        <taxon>Fungi</taxon>
        <taxon>Fungi incertae sedis</taxon>
        <taxon>Mucoromycota</taxon>
        <taxon>Glomeromycotina</taxon>
        <taxon>Glomeromycetes</taxon>
        <taxon>Diversisporales</taxon>
        <taxon>Gigasporaceae</taxon>
        <taxon>Racocetra</taxon>
    </lineage>
</organism>
<keyword evidence="2" id="KW-1185">Reference proteome</keyword>
<protein>
    <submittedName>
        <fullName evidence="1">2104_t:CDS:1</fullName>
    </submittedName>
</protein>
<feature type="non-terminal residue" evidence="1">
    <location>
        <position position="1"/>
    </location>
</feature>
<accession>A0ACA9RNK6</accession>
<name>A0ACA9RNK6_9GLOM</name>
<gene>
    <name evidence="1" type="ORF">RPERSI_LOCUS21385</name>
</gene>
<evidence type="ECO:0000313" key="1">
    <source>
        <dbReference type="EMBL" id="CAG8802753.1"/>
    </source>
</evidence>
<dbReference type="Proteomes" id="UP000789920">
    <property type="component" value="Unassembled WGS sequence"/>
</dbReference>
<sequence>SNSIQSHILQDLDIVYEENSRLTKQINIEEKNNDIKPKVESQHC</sequence>